<keyword evidence="1" id="KW-0812">Transmembrane</keyword>
<keyword evidence="1" id="KW-0472">Membrane</keyword>
<comment type="caution">
    <text evidence="2">The sequence shown here is derived from an EMBL/GenBank/DDBJ whole genome shotgun (WGS) entry which is preliminary data.</text>
</comment>
<proteinExistence type="predicted"/>
<reference evidence="2" key="1">
    <citation type="submission" date="2023-03" db="EMBL/GenBank/DDBJ databases">
        <title>identification of new KPC variant in Klebsiella huaxiensis from the Hospital Sewage Samples in China.</title>
        <authorList>
            <person name="Wu Y."/>
        </authorList>
    </citation>
    <scope>NUCLEOTIDE SEQUENCE</scope>
    <source>
        <strain evidence="2">ZR-9</strain>
    </source>
</reference>
<evidence type="ECO:0000256" key="1">
    <source>
        <dbReference type="SAM" id="Phobius"/>
    </source>
</evidence>
<organism evidence="2 3">
    <name type="scientific">Klebsiella huaxiensis</name>
    <dbReference type="NCBI Taxonomy" id="2153354"/>
    <lineage>
        <taxon>Bacteria</taxon>
        <taxon>Pseudomonadati</taxon>
        <taxon>Pseudomonadota</taxon>
        <taxon>Gammaproteobacteria</taxon>
        <taxon>Enterobacterales</taxon>
        <taxon>Enterobacteriaceae</taxon>
        <taxon>Klebsiella/Raoultella group</taxon>
        <taxon>Klebsiella</taxon>
    </lineage>
</organism>
<dbReference type="RefSeq" id="WP_267985898.1">
    <property type="nucleotide sequence ID" value="NZ_JAPQEX020000001.1"/>
</dbReference>
<gene>
    <name evidence="2" type="ORF">OXR69_027905</name>
</gene>
<protein>
    <recommendedName>
        <fullName evidence="4">SMODS and SLOG-associating 2TM effector domain-containing protein</fullName>
    </recommendedName>
</protein>
<sequence length="206" mass="24229">MFKRFWVFVKNKYKDNKIRFFYSFVFIITVIVTWCVRDYFLSHTDKFNLLSYVGTVFTILGLMITFLEILHGLLVTKSLQKQARELLDNFKDKEFGYLSTELITMLEYINTDINDEQYSVALRQLYSFTRTFERSKTNYMEKKSDGFDYDGNIKKIEISINNLKNIGPGVRIPNRTRNDLIRSIVEVKHAIINRKLNVGGGRNVAS</sequence>
<evidence type="ECO:0008006" key="4">
    <source>
        <dbReference type="Google" id="ProtNLM"/>
    </source>
</evidence>
<dbReference type="EMBL" id="JAPQEX020000001">
    <property type="protein sequence ID" value="MDG1645659.1"/>
    <property type="molecule type" value="Genomic_DNA"/>
</dbReference>
<evidence type="ECO:0000313" key="2">
    <source>
        <dbReference type="EMBL" id="MDG1645659.1"/>
    </source>
</evidence>
<feature type="transmembrane region" description="Helical" evidence="1">
    <location>
        <begin position="20"/>
        <end position="40"/>
    </location>
</feature>
<name>A0ABT6EJS5_9ENTR</name>
<feature type="transmembrane region" description="Helical" evidence="1">
    <location>
        <begin position="52"/>
        <end position="74"/>
    </location>
</feature>
<evidence type="ECO:0000313" key="3">
    <source>
        <dbReference type="Proteomes" id="UP001075001"/>
    </source>
</evidence>
<keyword evidence="1" id="KW-1133">Transmembrane helix</keyword>
<accession>A0ABT6EJS5</accession>
<dbReference type="Proteomes" id="UP001075001">
    <property type="component" value="Unassembled WGS sequence"/>
</dbReference>
<keyword evidence="3" id="KW-1185">Reference proteome</keyword>